<accession>A0A7W9C8G3</accession>
<evidence type="ECO:0000256" key="2">
    <source>
        <dbReference type="ARBA" id="ARBA00022840"/>
    </source>
</evidence>
<evidence type="ECO:0000256" key="1">
    <source>
        <dbReference type="ARBA" id="ARBA00022741"/>
    </source>
</evidence>
<dbReference type="GO" id="GO:0005524">
    <property type="term" value="F:ATP binding"/>
    <property type="evidence" value="ECO:0007669"/>
    <property type="project" value="UniProtKB-KW"/>
</dbReference>
<dbReference type="InterPro" id="IPR010488">
    <property type="entry name" value="Zeta_toxin_domain"/>
</dbReference>
<dbReference type="EMBL" id="JACHOQ010000006">
    <property type="protein sequence ID" value="MBB5740718.1"/>
    <property type="molecule type" value="Genomic_DNA"/>
</dbReference>
<keyword evidence="5" id="KW-1185">Reference proteome</keyword>
<dbReference type="Gene3D" id="3.40.50.300">
    <property type="entry name" value="P-loop containing nucleotide triphosphate hydrolases"/>
    <property type="match status" value="1"/>
</dbReference>
<evidence type="ECO:0000259" key="3">
    <source>
        <dbReference type="Pfam" id="PF06414"/>
    </source>
</evidence>
<dbReference type="InterPro" id="IPR027417">
    <property type="entry name" value="P-loop_NTPase"/>
</dbReference>
<proteinExistence type="predicted"/>
<dbReference type="Proteomes" id="UP000527324">
    <property type="component" value="Unassembled WGS sequence"/>
</dbReference>
<gene>
    <name evidence="4" type="ORF">GGQ93_002447</name>
</gene>
<protein>
    <submittedName>
        <fullName evidence="4">Putative ABC-type ATPase</fullName>
    </submittedName>
</protein>
<evidence type="ECO:0000313" key="5">
    <source>
        <dbReference type="Proteomes" id="UP000527324"/>
    </source>
</evidence>
<organism evidence="4 5">
    <name type="scientific">Brevundimonas aurantiaca</name>
    <dbReference type="NCBI Taxonomy" id="74316"/>
    <lineage>
        <taxon>Bacteria</taxon>
        <taxon>Pseudomonadati</taxon>
        <taxon>Pseudomonadota</taxon>
        <taxon>Alphaproteobacteria</taxon>
        <taxon>Caulobacterales</taxon>
        <taxon>Caulobacteraceae</taxon>
        <taxon>Brevundimonas</taxon>
    </lineage>
</organism>
<dbReference type="GO" id="GO:0016301">
    <property type="term" value="F:kinase activity"/>
    <property type="evidence" value="ECO:0007669"/>
    <property type="project" value="InterPro"/>
</dbReference>
<dbReference type="SUPFAM" id="SSF52540">
    <property type="entry name" value="P-loop containing nucleoside triphosphate hydrolases"/>
    <property type="match status" value="1"/>
</dbReference>
<dbReference type="AlphaFoldDB" id="A0A7W9C8G3"/>
<evidence type="ECO:0000313" key="4">
    <source>
        <dbReference type="EMBL" id="MBB5740718.1"/>
    </source>
</evidence>
<dbReference type="RefSeq" id="WP_153921660.1">
    <property type="nucleotide sequence ID" value="NZ_CAJFZW010000013.1"/>
</dbReference>
<dbReference type="PANTHER" id="PTHR39206">
    <property type="entry name" value="SLL8004 PROTEIN"/>
    <property type="match status" value="1"/>
</dbReference>
<dbReference type="Pfam" id="PF06414">
    <property type="entry name" value="Zeta_toxin"/>
    <property type="match status" value="1"/>
</dbReference>
<comment type="caution">
    <text evidence="4">The sequence shown here is derived from an EMBL/GenBank/DDBJ whole genome shotgun (WGS) entry which is preliminary data.</text>
</comment>
<keyword evidence="2" id="KW-0067">ATP-binding</keyword>
<dbReference type="PANTHER" id="PTHR39206:SF1">
    <property type="entry name" value="SLL8004 PROTEIN"/>
    <property type="match status" value="1"/>
</dbReference>
<sequence length="198" mass="21686">MASEPPFVLMIAGPNGSGKTTLTNQLRADGVDLGHYVNPDEIAKTLEGAYGARVREAQQIAADERQACLEAGRSFSFETVMSHPSKIEVLREAKTRGFRTALYFVATESPSLNVARVAQRVLLGGHDVPEDRIRQRYVRTLDLLPQALEQADLAVLFDNTHGAPALLRPFCEKAGARITLSPPLPDWARPVLRGLVPF</sequence>
<feature type="domain" description="Zeta toxin" evidence="3">
    <location>
        <begin position="4"/>
        <end position="137"/>
    </location>
</feature>
<keyword evidence="1" id="KW-0547">Nucleotide-binding</keyword>
<reference evidence="4 5" key="1">
    <citation type="submission" date="2020-08" db="EMBL/GenBank/DDBJ databases">
        <title>Genomic Encyclopedia of Type Strains, Phase IV (KMG-IV): sequencing the most valuable type-strain genomes for metagenomic binning, comparative biology and taxonomic classification.</title>
        <authorList>
            <person name="Goeker M."/>
        </authorList>
    </citation>
    <scope>NUCLEOTIDE SEQUENCE [LARGE SCALE GENOMIC DNA]</scope>
    <source>
        <strain evidence="4 5">DSM 4731</strain>
    </source>
</reference>
<name>A0A7W9C8G3_9CAUL</name>